<proteinExistence type="predicted"/>
<feature type="signal peptide" evidence="1">
    <location>
        <begin position="1"/>
        <end position="19"/>
    </location>
</feature>
<dbReference type="RefSeq" id="WP_087402331.1">
    <property type="nucleotide sequence ID" value="NZ_NFHB01000005.1"/>
</dbReference>
<organism evidence="2 3">
    <name type="scientific">Alistipes onderdonkii</name>
    <dbReference type="NCBI Taxonomy" id="328813"/>
    <lineage>
        <taxon>Bacteria</taxon>
        <taxon>Pseudomonadati</taxon>
        <taxon>Bacteroidota</taxon>
        <taxon>Bacteroidia</taxon>
        <taxon>Bacteroidales</taxon>
        <taxon>Rikenellaceae</taxon>
        <taxon>Alistipes</taxon>
    </lineage>
</organism>
<dbReference type="AlphaFoldDB" id="A0A1Y3R083"/>
<evidence type="ECO:0000313" key="3">
    <source>
        <dbReference type="Proteomes" id="UP000195772"/>
    </source>
</evidence>
<name>A0A1Y3R083_9BACT</name>
<accession>A0A1Y3R083</accession>
<protein>
    <recommendedName>
        <fullName evidence="4">BACON domain-containing protein</fullName>
    </recommendedName>
</protein>
<keyword evidence="1" id="KW-0732">Signal</keyword>
<comment type="caution">
    <text evidence="2">The sequence shown here is derived from an EMBL/GenBank/DDBJ whole genome shotgun (WGS) entry which is preliminary data.</text>
</comment>
<gene>
    <name evidence="2" type="ORF">B5G41_08395</name>
</gene>
<evidence type="ECO:0000313" key="2">
    <source>
        <dbReference type="EMBL" id="OUN03059.1"/>
    </source>
</evidence>
<dbReference type="PROSITE" id="PS51257">
    <property type="entry name" value="PROKAR_LIPOPROTEIN"/>
    <property type="match status" value="1"/>
</dbReference>
<reference evidence="3" key="1">
    <citation type="submission" date="2017-04" db="EMBL/GenBank/DDBJ databases">
        <title>Function of individual gut microbiota members based on whole genome sequencing of pure cultures obtained from chicken caecum.</title>
        <authorList>
            <person name="Medvecky M."/>
            <person name="Cejkova D."/>
            <person name="Polansky O."/>
            <person name="Karasova D."/>
            <person name="Kubasova T."/>
            <person name="Cizek A."/>
            <person name="Rychlik I."/>
        </authorList>
    </citation>
    <scope>NUCLEOTIDE SEQUENCE [LARGE SCALE GENOMIC DNA]</scope>
    <source>
        <strain evidence="3">An90</strain>
    </source>
</reference>
<dbReference type="Proteomes" id="UP000195772">
    <property type="component" value="Unassembled WGS sequence"/>
</dbReference>
<evidence type="ECO:0008006" key="4">
    <source>
        <dbReference type="Google" id="ProtNLM"/>
    </source>
</evidence>
<dbReference type="EMBL" id="NFHB01000005">
    <property type="protein sequence ID" value="OUN03059.1"/>
    <property type="molecule type" value="Genomic_DNA"/>
</dbReference>
<evidence type="ECO:0000256" key="1">
    <source>
        <dbReference type="SAM" id="SignalP"/>
    </source>
</evidence>
<sequence length="748" mass="82414">MKKITIFLAALLLVFAAGCREDASLDGLESQTKEEGTSAGENAESIAVKEALTYESALEYNWVAEYAPAAGKSYTILFNFLSDSSVATDSPVSENEKNLALFSVSALKEGGVIIKFDGPTMLNDEIVDSEFRERQLIVESKTETTINCIGASSGKPVVLTKATSEDVLKLGEKLVWLALSKKNAMQGVLRDGENKFLARYAVDKKSRSMEFTWIDAANKDAKHESAGFELEVTDTQYGIQWPAVTINGVGYSSLTYTIAGESLAFNVADAKITAVTEAHPGFVDKASKQYNLGGKLECGTAHPTLWSALVSDKFRSILFYPYADDIPLRVEVYVGDGTTGNYLFVNDYTTDPKTARFDSDADWIRFYASVQGDFLKIATGSEIASYPISQAAADLKPFTDFYFHVDGLYVIEESDSRGKGFYLISKTGNLWVKVRDGLYSEGGGEEPGGENFLPQLVAQGMKPYGTFFDNDNKNFKLHYSLDAEAGTADLIWIEDSEAVYTDGNYREMARNKAQYKTVAVDATEAGVITFREPLTVGSVTYKGLTWTGPYTPNVDGLSCTIRTPLQSEAHPLEYFFTYPVNKYEGGTPVFIPYSRLCLPTAEDDIPGMTGTERYIFYPYTQPGGGTPAGPCAIEVFAVGKGQRIDIKSFRNGFENHPVSIAVSAYKVEDDRMIFTKGDVTGAFVDADGNEMSSEESQKLVKPLERLLFGERGFHVYKAESVSYDGNKHYFYLVSPDPSYPYWIKIREA</sequence>
<feature type="chain" id="PRO_5012011447" description="BACON domain-containing protein" evidence="1">
    <location>
        <begin position="20"/>
        <end position="748"/>
    </location>
</feature>